<dbReference type="EMBL" id="LODT01000041">
    <property type="protein sequence ID" value="KYQ89457.1"/>
    <property type="molecule type" value="Genomic_DNA"/>
</dbReference>
<evidence type="ECO:0000313" key="1">
    <source>
        <dbReference type="EMBL" id="KYQ89457.1"/>
    </source>
</evidence>
<comment type="caution">
    <text evidence="1">The sequence shown here is derived from an EMBL/GenBank/DDBJ whole genome shotgun (WGS) entry which is preliminary data.</text>
</comment>
<dbReference type="SUPFAM" id="SSF52047">
    <property type="entry name" value="RNI-like"/>
    <property type="match status" value="1"/>
</dbReference>
<gene>
    <name evidence="1" type="ORF">DLAC_10128</name>
</gene>
<name>A0A151Z6A1_TIELA</name>
<protein>
    <submittedName>
        <fullName evidence="1">Uncharacterized protein</fullName>
    </submittedName>
</protein>
<dbReference type="Gene3D" id="3.80.10.10">
    <property type="entry name" value="Ribonuclease Inhibitor"/>
    <property type="match status" value="1"/>
</dbReference>
<evidence type="ECO:0000313" key="2">
    <source>
        <dbReference type="Proteomes" id="UP000076078"/>
    </source>
</evidence>
<dbReference type="AlphaFoldDB" id="A0A151Z6A1"/>
<dbReference type="Proteomes" id="UP000076078">
    <property type="component" value="Unassembled WGS sequence"/>
</dbReference>
<keyword evidence="2" id="KW-1185">Reference proteome</keyword>
<dbReference type="InParanoid" id="A0A151Z6A1"/>
<organism evidence="1 2">
    <name type="scientific">Tieghemostelium lacteum</name>
    <name type="common">Slime mold</name>
    <name type="synonym">Dictyostelium lacteum</name>
    <dbReference type="NCBI Taxonomy" id="361077"/>
    <lineage>
        <taxon>Eukaryota</taxon>
        <taxon>Amoebozoa</taxon>
        <taxon>Evosea</taxon>
        <taxon>Eumycetozoa</taxon>
        <taxon>Dictyostelia</taxon>
        <taxon>Dictyosteliales</taxon>
        <taxon>Raperosteliaceae</taxon>
        <taxon>Tieghemostelium</taxon>
    </lineage>
</organism>
<reference evidence="1 2" key="1">
    <citation type="submission" date="2015-12" db="EMBL/GenBank/DDBJ databases">
        <title>Dictyostelia acquired genes for synthesis and detection of signals that induce cell-type specialization by lateral gene transfer from prokaryotes.</title>
        <authorList>
            <person name="Gloeckner G."/>
            <person name="Schaap P."/>
        </authorList>
    </citation>
    <scope>NUCLEOTIDE SEQUENCE [LARGE SCALE GENOMIC DNA]</scope>
    <source>
        <strain evidence="1 2">TK</strain>
    </source>
</reference>
<accession>A0A151Z6A1</accession>
<proteinExistence type="predicted"/>
<dbReference type="InterPro" id="IPR032675">
    <property type="entry name" value="LRR_dom_sf"/>
</dbReference>
<sequence length="416" mass="49073">MELVKRYNLQCRNENFCKSIKYTQSKECSSMIDSISQIIQLANEYQAEYLTFDDRFNRQSIVKPMNEKDYLSITPINSLIELTINNRIHETDYNVLIKLCPQLVKLEILLYNDNSNTNLVVLSEPVTEHKSLEELVVFIEFEYPGMEHKELAQYLNRNHVMKHLTLQIRVTYLDEFVMFPITNTSLKSLQSYDIRSDNIERNNFKYLQLWTSPSGFNYLNLSYLDSDVNESIIAYHLSNLTHLAYSISYQDIGYFCKILDKCKTLEKLDIYGNDIDYTKILPSLLKSKVIELSTNVILIKEILEIQHPTVKTFRFFLSKESYETELLNNTTIENLNISWVEPNFATNSLFFKLLKNNSHLKSLKFTFSLNNPEITVVNNFKRNLMKYYQDNKQNPKVIYPSNLQYGNFDLWSMYPK</sequence>